<dbReference type="PANTHER" id="PTHR31313:SF81">
    <property type="entry name" value="TY1 ENHANCER ACTIVATOR"/>
    <property type="match status" value="1"/>
</dbReference>
<dbReference type="SMART" id="SM00066">
    <property type="entry name" value="GAL4"/>
    <property type="match status" value="1"/>
</dbReference>
<feature type="domain" description="Zn(2)-C6 fungal-type" evidence="9">
    <location>
        <begin position="48"/>
        <end position="79"/>
    </location>
</feature>
<comment type="caution">
    <text evidence="10">The sequence shown here is derived from an EMBL/GenBank/DDBJ whole genome shotgun (WGS) entry which is preliminary data.</text>
</comment>
<dbReference type="PROSITE" id="PS00463">
    <property type="entry name" value="ZN2_CY6_FUNGAL_1"/>
    <property type="match status" value="1"/>
</dbReference>
<dbReference type="GO" id="GO:0008270">
    <property type="term" value="F:zinc ion binding"/>
    <property type="evidence" value="ECO:0007669"/>
    <property type="project" value="InterPro"/>
</dbReference>
<dbReference type="InterPro" id="IPR036864">
    <property type="entry name" value="Zn2-C6_fun-type_DNA-bd_sf"/>
</dbReference>
<dbReference type="GO" id="GO:0003677">
    <property type="term" value="F:DNA binding"/>
    <property type="evidence" value="ECO:0007669"/>
    <property type="project" value="UniProtKB-KW"/>
</dbReference>
<evidence type="ECO:0000256" key="4">
    <source>
        <dbReference type="ARBA" id="ARBA00023015"/>
    </source>
</evidence>
<dbReference type="PANTHER" id="PTHR31313">
    <property type="entry name" value="TY1 ENHANCER ACTIVATOR"/>
    <property type="match status" value="1"/>
</dbReference>
<evidence type="ECO:0000256" key="8">
    <source>
        <dbReference type="SAM" id="MobiDB-lite"/>
    </source>
</evidence>
<evidence type="ECO:0000256" key="6">
    <source>
        <dbReference type="ARBA" id="ARBA00023163"/>
    </source>
</evidence>
<evidence type="ECO:0000313" key="10">
    <source>
        <dbReference type="EMBL" id="PLB47295.1"/>
    </source>
</evidence>
<feature type="region of interest" description="Disordered" evidence="8">
    <location>
        <begin position="1"/>
        <end position="34"/>
    </location>
</feature>
<evidence type="ECO:0000313" key="11">
    <source>
        <dbReference type="Proteomes" id="UP000234275"/>
    </source>
</evidence>
<dbReference type="InterPro" id="IPR001138">
    <property type="entry name" value="Zn2Cys6_DnaBD"/>
</dbReference>
<feature type="region of interest" description="Disordered" evidence="8">
    <location>
        <begin position="661"/>
        <end position="688"/>
    </location>
</feature>
<dbReference type="GO" id="GO:0006351">
    <property type="term" value="P:DNA-templated transcription"/>
    <property type="evidence" value="ECO:0007669"/>
    <property type="project" value="InterPro"/>
</dbReference>
<evidence type="ECO:0000256" key="1">
    <source>
        <dbReference type="ARBA" id="ARBA00004123"/>
    </source>
</evidence>
<dbReference type="STRING" id="1392250.A0A2I2G345"/>
<feature type="region of interest" description="Disordered" evidence="8">
    <location>
        <begin position="785"/>
        <end position="808"/>
    </location>
</feature>
<dbReference type="FunFam" id="4.10.240.10:FF:000015">
    <property type="entry name" value="Nitrogen assimilation transcription factor nirA"/>
    <property type="match status" value="1"/>
</dbReference>
<dbReference type="PROSITE" id="PS50048">
    <property type="entry name" value="ZN2_CY6_FUNGAL_2"/>
    <property type="match status" value="1"/>
</dbReference>
<feature type="region of interest" description="Disordered" evidence="8">
    <location>
        <begin position="836"/>
        <end position="911"/>
    </location>
</feature>
<keyword evidence="4" id="KW-0805">Transcription regulation</keyword>
<dbReference type="Pfam" id="PF00172">
    <property type="entry name" value="Zn_clus"/>
    <property type="match status" value="1"/>
</dbReference>
<keyword evidence="5" id="KW-0238">DNA-binding</keyword>
<sequence>MEETLAQKAPGADSGPAYKASRGKSSARTQAASSNEASASKRRCVSTACIACRRRKSKCDGNLPSCAACSSVYHTTCVYDPNSDHRRKGVYKKDTDTLRTKNTTLLTLIQALLNYEEDDAFELVRQIRSCDNLEDVAQSIIGEQKDSMAATGDAVLTGDETSSPADQFESELSGKMSELMLDGSRKLIGGTSNLIFLPPGSELNEFNSSMDDHGLDLTQDCSVTKWTRVTNDEQLISHLLTMYFTWHYPFFTTLSKDLFYRDYIRGVSSQYCSSLLVNTMLALGCHFSTWNGAREDPGNSATAGDHFFKEAKRLVLENDEHVNAKLCTVQALALMSVREAGCGREGKGWVYSGMSFRMALDLGLNFDSTTFGARNLDEEELDARRITFWGCFLFDKCWSNYLGRQPQLPTSSVSIPKMDILPNEEAGHWSSYTDTGAIRETAQPSRTRTVALQIAKLCEISGNVLVFFYDPTPRERPLSKQAEVKKLSDMHTKLVAWKRELPVELEPKEGQLPQALLMHMFYQLLFIHLYRPFLKYTRANSPLPAYASPRKLCTQAASAISKLLRLYKRTYGFKQICNIAVYIAHTACTIHLLNLPEKNAQRDFVHGLRHLEEMGESWLCARRTLRILDISANKWQVSLPSEATIIFEQTHEKWGSWGSWDQASSPTNSDIPSPIAPPPAVTTQPLGSPERLASLNEHVGFSVSASQPSMGAVSSRYPAGGSMSETVSAMRTAHRAASAQIARTDVSLPEPTYLRPLTHAYGPLQPVPLAQHDAWFNPNEPQISAMGSGQSIPATADSSPVTSFDTPENLVEESQDWWSRDPHALNLAMGSWNQSWNPGFPGPTSDPRFENYVPNPQQPSDPDSHTSRPQPPPQAHPARFSTGMASGVVRPDPGPTVPGFTNIEFSNNFQQ</sequence>
<gene>
    <name evidence="10" type="ORF">P170DRAFT_362606</name>
</gene>
<organism evidence="10 11">
    <name type="scientific">Aspergillus steynii IBT 23096</name>
    <dbReference type="NCBI Taxonomy" id="1392250"/>
    <lineage>
        <taxon>Eukaryota</taxon>
        <taxon>Fungi</taxon>
        <taxon>Dikarya</taxon>
        <taxon>Ascomycota</taxon>
        <taxon>Pezizomycotina</taxon>
        <taxon>Eurotiomycetes</taxon>
        <taxon>Eurotiomycetidae</taxon>
        <taxon>Eurotiales</taxon>
        <taxon>Aspergillaceae</taxon>
        <taxon>Aspergillus</taxon>
        <taxon>Aspergillus subgen. Circumdati</taxon>
    </lineage>
</organism>
<feature type="compositionally biased region" description="Polar residues" evidence="8">
    <location>
        <begin position="785"/>
        <end position="806"/>
    </location>
</feature>
<dbReference type="EMBL" id="MSFO01000006">
    <property type="protein sequence ID" value="PLB47295.1"/>
    <property type="molecule type" value="Genomic_DNA"/>
</dbReference>
<dbReference type="Pfam" id="PF04082">
    <property type="entry name" value="Fungal_trans"/>
    <property type="match status" value="1"/>
</dbReference>
<comment type="subcellular location">
    <subcellularLocation>
        <location evidence="1">Nucleus</location>
    </subcellularLocation>
</comment>
<dbReference type="Gene3D" id="4.10.240.10">
    <property type="entry name" value="Zn(2)-C6 fungal-type DNA-binding domain"/>
    <property type="match status" value="1"/>
</dbReference>
<keyword evidence="3" id="KW-0862">Zinc</keyword>
<dbReference type="SUPFAM" id="SSF57701">
    <property type="entry name" value="Zn2/Cys6 DNA-binding domain"/>
    <property type="match status" value="1"/>
</dbReference>
<dbReference type="GO" id="GO:0005634">
    <property type="term" value="C:nucleus"/>
    <property type="evidence" value="ECO:0007669"/>
    <property type="project" value="UniProtKB-SubCell"/>
</dbReference>
<dbReference type="InterPro" id="IPR007219">
    <property type="entry name" value="XnlR_reg_dom"/>
</dbReference>
<dbReference type="Proteomes" id="UP000234275">
    <property type="component" value="Unassembled WGS sequence"/>
</dbReference>
<keyword evidence="7" id="KW-0539">Nucleus</keyword>
<keyword evidence="11" id="KW-1185">Reference proteome</keyword>
<dbReference type="CDD" id="cd12148">
    <property type="entry name" value="fungal_TF_MHR"/>
    <property type="match status" value="1"/>
</dbReference>
<evidence type="ECO:0000259" key="9">
    <source>
        <dbReference type="PROSITE" id="PS50048"/>
    </source>
</evidence>
<evidence type="ECO:0000256" key="5">
    <source>
        <dbReference type="ARBA" id="ARBA00023125"/>
    </source>
</evidence>
<proteinExistence type="predicted"/>
<evidence type="ECO:0000256" key="7">
    <source>
        <dbReference type="ARBA" id="ARBA00023242"/>
    </source>
</evidence>
<dbReference type="GO" id="GO:0009893">
    <property type="term" value="P:positive regulation of metabolic process"/>
    <property type="evidence" value="ECO:0007669"/>
    <property type="project" value="UniProtKB-ARBA"/>
</dbReference>
<name>A0A2I2G345_9EURO</name>
<dbReference type="AlphaFoldDB" id="A0A2I2G345"/>
<dbReference type="InterPro" id="IPR051615">
    <property type="entry name" value="Transcr_Regulatory_Elem"/>
</dbReference>
<dbReference type="GeneID" id="36552231"/>
<keyword evidence="2" id="KW-0479">Metal-binding</keyword>
<keyword evidence="6" id="KW-0804">Transcription</keyword>
<feature type="compositionally biased region" description="Polar residues" evidence="8">
    <location>
        <begin position="23"/>
        <end position="34"/>
    </location>
</feature>
<dbReference type="RefSeq" id="XP_024702597.1">
    <property type="nucleotide sequence ID" value="XM_024844531.1"/>
</dbReference>
<dbReference type="VEuPathDB" id="FungiDB:P170DRAFT_362606"/>
<accession>A0A2I2G345</accession>
<protein>
    <submittedName>
        <fullName evidence="10">C6 transcription factor</fullName>
    </submittedName>
</protein>
<evidence type="ECO:0000256" key="2">
    <source>
        <dbReference type="ARBA" id="ARBA00022723"/>
    </source>
</evidence>
<dbReference type="CDD" id="cd00067">
    <property type="entry name" value="GAL4"/>
    <property type="match status" value="1"/>
</dbReference>
<evidence type="ECO:0000256" key="3">
    <source>
        <dbReference type="ARBA" id="ARBA00022833"/>
    </source>
</evidence>
<reference evidence="10 11" key="1">
    <citation type="submission" date="2016-12" db="EMBL/GenBank/DDBJ databases">
        <title>The genomes of Aspergillus section Nigri reveals drivers in fungal speciation.</title>
        <authorList>
            <consortium name="DOE Joint Genome Institute"/>
            <person name="Vesth T.C."/>
            <person name="Nybo J."/>
            <person name="Theobald S."/>
            <person name="Brandl J."/>
            <person name="Frisvad J.C."/>
            <person name="Nielsen K.F."/>
            <person name="Lyhne E.K."/>
            <person name="Kogle M.E."/>
            <person name="Kuo A."/>
            <person name="Riley R."/>
            <person name="Clum A."/>
            <person name="Nolan M."/>
            <person name="Lipzen A."/>
            <person name="Salamov A."/>
            <person name="Henrissat B."/>
            <person name="Wiebenga A."/>
            <person name="De Vries R.P."/>
            <person name="Grigoriev I.V."/>
            <person name="Mortensen U.H."/>
            <person name="Andersen M.R."/>
            <person name="Baker S.E."/>
        </authorList>
    </citation>
    <scope>NUCLEOTIDE SEQUENCE [LARGE SCALE GENOMIC DNA]</scope>
    <source>
        <strain evidence="10 11">IBT 23096</strain>
    </source>
</reference>
<dbReference type="OrthoDB" id="2162761at2759"/>
<dbReference type="GO" id="GO:0000981">
    <property type="term" value="F:DNA-binding transcription factor activity, RNA polymerase II-specific"/>
    <property type="evidence" value="ECO:0007669"/>
    <property type="project" value="InterPro"/>
</dbReference>
<dbReference type="SMART" id="SM00906">
    <property type="entry name" value="Fungal_trans"/>
    <property type="match status" value="1"/>
</dbReference>